<reference evidence="1 2" key="1">
    <citation type="submission" date="2024-03" db="EMBL/GenBank/DDBJ databases">
        <title>Draft genome sequence of Pseudonocardia nematodicida JCM 31783.</title>
        <authorList>
            <person name="Butdee W."/>
            <person name="Duangmal K."/>
        </authorList>
    </citation>
    <scope>NUCLEOTIDE SEQUENCE [LARGE SCALE GENOMIC DNA]</scope>
    <source>
        <strain evidence="1 2">JCM 31783</strain>
    </source>
</reference>
<proteinExistence type="predicted"/>
<keyword evidence="2" id="KW-1185">Reference proteome</keyword>
<dbReference type="RefSeq" id="WP_349299217.1">
    <property type="nucleotide sequence ID" value="NZ_JBEDNQ010000006.1"/>
</dbReference>
<sequence>MHTTERLEFLAGLYRAHAGDLASVIARQREFLATGPAVVPQLDDVEAELTYLLLRHHRPSHVVEIGTHSGWSTTWILSALRDNAGAGHEGHLHSFDLVDHVLRTVPETLSAGRWTFHRGDLRDTVGKVPPDTGYLFVDADHGRRFARWYLDTLFPRIEAGTPTSVHDVFHLPRARPFTEGSEVLRWLRDRDAPWFTAARAGARENLAAIDAVRAELGIVGARGTTRNPMIFFEMP</sequence>
<dbReference type="Pfam" id="PF13578">
    <property type="entry name" value="Methyltransf_24"/>
    <property type="match status" value="1"/>
</dbReference>
<name>A0ABV1KCE9_9PSEU</name>
<dbReference type="EMBL" id="JBEDNQ010000006">
    <property type="protein sequence ID" value="MEQ3552151.1"/>
    <property type="molecule type" value="Genomic_DNA"/>
</dbReference>
<protein>
    <submittedName>
        <fullName evidence="1">Class I SAM-dependent methyltransferase</fullName>
        <ecNumber evidence="1">2.1.1.-</ecNumber>
    </submittedName>
</protein>
<evidence type="ECO:0000313" key="1">
    <source>
        <dbReference type="EMBL" id="MEQ3552151.1"/>
    </source>
</evidence>
<dbReference type="GO" id="GO:0032259">
    <property type="term" value="P:methylation"/>
    <property type="evidence" value="ECO:0007669"/>
    <property type="project" value="UniProtKB-KW"/>
</dbReference>
<accession>A0ABV1KCE9</accession>
<dbReference type="GO" id="GO:0008168">
    <property type="term" value="F:methyltransferase activity"/>
    <property type="evidence" value="ECO:0007669"/>
    <property type="project" value="UniProtKB-KW"/>
</dbReference>
<comment type="caution">
    <text evidence="1">The sequence shown here is derived from an EMBL/GenBank/DDBJ whole genome shotgun (WGS) entry which is preliminary data.</text>
</comment>
<gene>
    <name evidence="1" type="ORF">WIS52_16890</name>
</gene>
<dbReference type="Gene3D" id="3.40.50.150">
    <property type="entry name" value="Vaccinia Virus protein VP39"/>
    <property type="match status" value="1"/>
</dbReference>
<dbReference type="EC" id="2.1.1.-" evidence="1"/>
<dbReference type="SUPFAM" id="SSF53335">
    <property type="entry name" value="S-adenosyl-L-methionine-dependent methyltransferases"/>
    <property type="match status" value="1"/>
</dbReference>
<evidence type="ECO:0000313" key="2">
    <source>
        <dbReference type="Proteomes" id="UP001494902"/>
    </source>
</evidence>
<dbReference type="Proteomes" id="UP001494902">
    <property type="component" value="Unassembled WGS sequence"/>
</dbReference>
<dbReference type="InterPro" id="IPR029063">
    <property type="entry name" value="SAM-dependent_MTases_sf"/>
</dbReference>
<keyword evidence="1" id="KW-0489">Methyltransferase</keyword>
<keyword evidence="1" id="KW-0808">Transferase</keyword>
<organism evidence="1 2">
    <name type="scientific">Pseudonocardia nematodicida</name>
    <dbReference type="NCBI Taxonomy" id="1206997"/>
    <lineage>
        <taxon>Bacteria</taxon>
        <taxon>Bacillati</taxon>
        <taxon>Actinomycetota</taxon>
        <taxon>Actinomycetes</taxon>
        <taxon>Pseudonocardiales</taxon>
        <taxon>Pseudonocardiaceae</taxon>
        <taxon>Pseudonocardia</taxon>
    </lineage>
</organism>